<sequence length="151" mass="17156">MTISLLGIDLAKNVFQLHGVDTTGKKVLKKRIERAGLIEFIATQLKCLIVMEACGGSNYWARVFQKYGHVVKLISPQFVKPFVKTNKNDANDAEAIVEAASRPSMHFVPIKQIEQQDIQSLHRVRSHLIKTEQPSSMKIMKPMNSQFYRES</sequence>
<organism evidence="2 3">
    <name type="scientific">Legionella feeleii</name>
    <dbReference type="NCBI Taxonomy" id="453"/>
    <lineage>
        <taxon>Bacteria</taxon>
        <taxon>Pseudomonadati</taxon>
        <taxon>Pseudomonadota</taxon>
        <taxon>Gammaproteobacteria</taxon>
        <taxon>Legionellales</taxon>
        <taxon>Legionellaceae</taxon>
        <taxon>Legionella</taxon>
    </lineage>
</organism>
<dbReference type="GO" id="GO:0003677">
    <property type="term" value="F:DNA binding"/>
    <property type="evidence" value="ECO:0007669"/>
    <property type="project" value="InterPro"/>
</dbReference>
<feature type="domain" description="Transposase IS110-like N-terminal" evidence="1">
    <location>
        <begin position="6"/>
        <end position="131"/>
    </location>
</feature>
<dbReference type="PANTHER" id="PTHR33055">
    <property type="entry name" value="TRANSPOSASE FOR INSERTION SEQUENCE ELEMENT IS1111A"/>
    <property type="match status" value="1"/>
</dbReference>
<protein>
    <submittedName>
        <fullName evidence="2">Transposase</fullName>
    </submittedName>
</protein>
<dbReference type="GO" id="GO:0006313">
    <property type="term" value="P:DNA transposition"/>
    <property type="evidence" value="ECO:0007669"/>
    <property type="project" value="InterPro"/>
</dbReference>
<dbReference type="Proteomes" id="UP000254033">
    <property type="component" value="Unassembled WGS sequence"/>
</dbReference>
<dbReference type="EMBL" id="UGNY01000001">
    <property type="protein sequence ID" value="STX38782.1"/>
    <property type="molecule type" value="Genomic_DNA"/>
</dbReference>
<dbReference type="NCBIfam" id="NF033542">
    <property type="entry name" value="transpos_IS110"/>
    <property type="match status" value="1"/>
</dbReference>
<name>A0A378IV49_9GAMM</name>
<reference evidence="2 3" key="1">
    <citation type="submission" date="2018-06" db="EMBL/GenBank/DDBJ databases">
        <authorList>
            <consortium name="Pathogen Informatics"/>
            <person name="Doyle S."/>
        </authorList>
    </citation>
    <scope>NUCLEOTIDE SEQUENCE [LARGE SCALE GENOMIC DNA]</scope>
    <source>
        <strain evidence="2 3">NCTC11978</strain>
    </source>
</reference>
<dbReference type="Pfam" id="PF01548">
    <property type="entry name" value="DEDD_Tnp_IS110"/>
    <property type="match status" value="1"/>
</dbReference>
<evidence type="ECO:0000313" key="3">
    <source>
        <dbReference type="Proteomes" id="UP000254033"/>
    </source>
</evidence>
<dbReference type="PANTHER" id="PTHR33055:SF3">
    <property type="entry name" value="PUTATIVE TRANSPOSASE FOR IS117-RELATED"/>
    <property type="match status" value="1"/>
</dbReference>
<evidence type="ECO:0000313" key="2">
    <source>
        <dbReference type="EMBL" id="STX38782.1"/>
    </source>
</evidence>
<gene>
    <name evidence="2" type="ORF">NCTC11978_01971</name>
</gene>
<dbReference type="InterPro" id="IPR002525">
    <property type="entry name" value="Transp_IS110-like_N"/>
</dbReference>
<evidence type="ECO:0000259" key="1">
    <source>
        <dbReference type="Pfam" id="PF01548"/>
    </source>
</evidence>
<proteinExistence type="predicted"/>
<dbReference type="InterPro" id="IPR047650">
    <property type="entry name" value="Transpos_IS110"/>
</dbReference>
<dbReference type="GO" id="GO:0004803">
    <property type="term" value="F:transposase activity"/>
    <property type="evidence" value="ECO:0007669"/>
    <property type="project" value="InterPro"/>
</dbReference>
<dbReference type="AlphaFoldDB" id="A0A378IV49"/>
<accession>A0A378IV49</accession>